<gene>
    <name evidence="1" type="ORF">Ga0080559_TMP2822</name>
</gene>
<accession>A0A1U7D687</accession>
<keyword evidence="2" id="KW-1185">Reference proteome</keyword>
<organism evidence="1 2">
    <name type="scientific">Salipiger profundus</name>
    <dbReference type="NCBI Taxonomy" id="1229727"/>
    <lineage>
        <taxon>Bacteria</taxon>
        <taxon>Pseudomonadati</taxon>
        <taxon>Pseudomonadota</taxon>
        <taxon>Alphaproteobacteria</taxon>
        <taxon>Rhodobacterales</taxon>
        <taxon>Roseobacteraceae</taxon>
        <taxon>Salipiger</taxon>
    </lineage>
</organism>
<dbReference type="RefSeq" id="WP_017467619.1">
    <property type="nucleotide sequence ID" value="NZ_BMEW01000037.1"/>
</dbReference>
<dbReference type="STRING" id="1229727.Ga0080559_TMP2822"/>
<dbReference type="AlphaFoldDB" id="A0A1U7D687"/>
<sequence>MPIVDAEDWQTRSSGIDAQSGVLAVDFASGDRLLFEGHETADMIEAFVTFG</sequence>
<dbReference type="EMBL" id="CP014796">
    <property type="protein sequence ID" value="APX23618.1"/>
    <property type="molecule type" value="Genomic_DNA"/>
</dbReference>
<dbReference type="KEGG" id="tpro:Ga0080559_TMP2822"/>
<evidence type="ECO:0000313" key="1">
    <source>
        <dbReference type="EMBL" id="APX23618.1"/>
    </source>
</evidence>
<evidence type="ECO:0000313" key="2">
    <source>
        <dbReference type="Proteomes" id="UP000186559"/>
    </source>
</evidence>
<proteinExistence type="predicted"/>
<protein>
    <submittedName>
        <fullName evidence="1">Uncharacterized protein</fullName>
    </submittedName>
</protein>
<name>A0A1U7D687_9RHOB</name>
<dbReference type="Proteomes" id="UP000186559">
    <property type="component" value="Chromosome"/>
</dbReference>
<reference evidence="1 2" key="1">
    <citation type="submission" date="2016-03" db="EMBL/GenBank/DDBJ databases">
        <title>Deep-sea bacteria in the southern Pacific.</title>
        <authorList>
            <person name="Tang K."/>
        </authorList>
    </citation>
    <scope>NUCLEOTIDE SEQUENCE [LARGE SCALE GENOMIC DNA]</scope>
    <source>
        <strain evidence="1 2">JLT2016</strain>
    </source>
</reference>